<dbReference type="PROSITE" id="PS50893">
    <property type="entry name" value="ABC_TRANSPORTER_2"/>
    <property type="match status" value="1"/>
</dbReference>
<dbReference type="RefSeq" id="WP_212696811.1">
    <property type="nucleotide sequence ID" value="NZ_CP058649.1"/>
</dbReference>
<dbReference type="InterPro" id="IPR003439">
    <property type="entry name" value="ABC_transporter-like_ATP-bd"/>
</dbReference>
<evidence type="ECO:0000256" key="4">
    <source>
        <dbReference type="ARBA" id="ARBA00066388"/>
    </source>
</evidence>
<dbReference type="PROSITE" id="PS00211">
    <property type="entry name" value="ABC_TRANSPORTER_1"/>
    <property type="match status" value="1"/>
</dbReference>
<evidence type="ECO:0000259" key="5">
    <source>
        <dbReference type="PROSITE" id="PS50893"/>
    </source>
</evidence>
<sequence>MIDIEFKEVCKHYNKGHQVINNLSLQIEQGEFVTLLGPSGCGKTTLLKMVNKLIKPDDGHIWVKGTSIHDWHTTALRRGIGYVIQQIGLFPHMRIKDNISYVPMINNMTKSFREKRARELVHLVGLEEDMLERYPRELSGGQKQRIGVARALAADPDIILMDEPFGAVDEIARTKLQEQLKHIHQQLGKTILFVTHDISEALKLGTRIVLMHKGQIEQSGIKEELIFQPKTPFVKDFLGLKGFKAALNEGIMEQIYGDILTGDTSMQAFYDQINTRIS</sequence>
<keyword evidence="2" id="KW-0547">Nucleotide-binding</keyword>
<dbReference type="Gene3D" id="3.40.50.300">
    <property type="entry name" value="P-loop containing nucleotide triphosphate hydrolases"/>
    <property type="match status" value="1"/>
</dbReference>
<evidence type="ECO:0000313" key="6">
    <source>
        <dbReference type="EMBL" id="QUI21342.1"/>
    </source>
</evidence>
<feature type="domain" description="ABC transporter" evidence="5">
    <location>
        <begin position="4"/>
        <end position="238"/>
    </location>
</feature>
<dbReference type="SUPFAM" id="SSF52540">
    <property type="entry name" value="P-loop containing nucleoside triphosphate hydrolases"/>
    <property type="match status" value="1"/>
</dbReference>
<dbReference type="InterPro" id="IPR017871">
    <property type="entry name" value="ABC_transporter-like_CS"/>
</dbReference>
<dbReference type="AlphaFoldDB" id="A0A8J8SFG9"/>
<keyword evidence="7" id="KW-1185">Reference proteome</keyword>
<dbReference type="GO" id="GO:0015418">
    <property type="term" value="F:ABC-type quaternary ammonium compound transporting activity"/>
    <property type="evidence" value="ECO:0007669"/>
    <property type="project" value="UniProtKB-EC"/>
</dbReference>
<dbReference type="InterPro" id="IPR050093">
    <property type="entry name" value="ABC_SmlMolc_Importer"/>
</dbReference>
<evidence type="ECO:0000256" key="1">
    <source>
        <dbReference type="ARBA" id="ARBA00022448"/>
    </source>
</evidence>
<dbReference type="PANTHER" id="PTHR42781:SF4">
    <property type="entry name" value="SPERMIDINE_PUTRESCINE IMPORT ATP-BINDING PROTEIN POTA"/>
    <property type="match status" value="1"/>
</dbReference>
<accession>A0A8J8SFG9</accession>
<protein>
    <recommendedName>
        <fullName evidence="4">ABC-type quaternary amine transporter</fullName>
        <ecNumber evidence="4">7.6.2.9</ecNumber>
    </recommendedName>
</protein>
<evidence type="ECO:0000256" key="3">
    <source>
        <dbReference type="ARBA" id="ARBA00022840"/>
    </source>
</evidence>
<evidence type="ECO:0000313" key="7">
    <source>
        <dbReference type="Proteomes" id="UP000683246"/>
    </source>
</evidence>
<reference evidence="6" key="1">
    <citation type="submission" date="2020-07" db="EMBL/GenBank/DDBJ databases">
        <title>Vallitalea pronyensis genome.</title>
        <authorList>
            <person name="Postec A."/>
        </authorList>
    </citation>
    <scope>NUCLEOTIDE SEQUENCE</scope>
    <source>
        <strain evidence="6">FatNI3</strain>
    </source>
</reference>
<dbReference type="GO" id="GO:0016887">
    <property type="term" value="F:ATP hydrolysis activity"/>
    <property type="evidence" value="ECO:0007669"/>
    <property type="project" value="InterPro"/>
</dbReference>
<dbReference type="Pfam" id="PF00005">
    <property type="entry name" value="ABC_tran"/>
    <property type="match status" value="1"/>
</dbReference>
<name>A0A8J8SFG9_9FIRM</name>
<keyword evidence="3 6" id="KW-0067">ATP-binding</keyword>
<dbReference type="Proteomes" id="UP000683246">
    <property type="component" value="Chromosome"/>
</dbReference>
<gene>
    <name evidence="6" type="ORF">HZI73_03165</name>
</gene>
<dbReference type="GO" id="GO:0005524">
    <property type="term" value="F:ATP binding"/>
    <property type="evidence" value="ECO:0007669"/>
    <property type="project" value="UniProtKB-KW"/>
</dbReference>
<keyword evidence="1" id="KW-0813">Transport</keyword>
<evidence type="ECO:0000256" key="2">
    <source>
        <dbReference type="ARBA" id="ARBA00022741"/>
    </source>
</evidence>
<organism evidence="6 7">
    <name type="scientific">Vallitalea pronyensis</name>
    <dbReference type="NCBI Taxonomy" id="1348613"/>
    <lineage>
        <taxon>Bacteria</taxon>
        <taxon>Bacillati</taxon>
        <taxon>Bacillota</taxon>
        <taxon>Clostridia</taxon>
        <taxon>Lachnospirales</taxon>
        <taxon>Vallitaleaceae</taxon>
        <taxon>Vallitalea</taxon>
    </lineage>
</organism>
<dbReference type="FunFam" id="3.40.50.300:FF:000425">
    <property type="entry name" value="Probable ABC transporter, ATP-binding subunit"/>
    <property type="match status" value="1"/>
</dbReference>
<dbReference type="InterPro" id="IPR003593">
    <property type="entry name" value="AAA+_ATPase"/>
</dbReference>
<dbReference type="KEGG" id="vpy:HZI73_03165"/>
<dbReference type="PANTHER" id="PTHR42781">
    <property type="entry name" value="SPERMIDINE/PUTRESCINE IMPORT ATP-BINDING PROTEIN POTA"/>
    <property type="match status" value="1"/>
</dbReference>
<dbReference type="EC" id="7.6.2.9" evidence="4"/>
<proteinExistence type="predicted"/>
<dbReference type="InterPro" id="IPR027417">
    <property type="entry name" value="P-loop_NTPase"/>
</dbReference>
<dbReference type="EMBL" id="CP058649">
    <property type="protein sequence ID" value="QUI21342.1"/>
    <property type="molecule type" value="Genomic_DNA"/>
</dbReference>
<dbReference type="SMART" id="SM00382">
    <property type="entry name" value="AAA"/>
    <property type="match status" value="1"/>
</dbReference>